<dbReference type="Proteomes" id="UP001218218">
    <property type="component" value="Unassembled WGS sequence"/>
</dbReference>
<dbReference type="InterPro" id="IPR017853">
    <property type="entry name" value="GH"/>
</dbReference>
<dbReference type="InterPro" id="IPR016286">
    <property type="entry name" value="FUC_metazoa-typ"/>
</dbReference>
<accession>A0AAD7AGH0</accession>
<dbReference type="InterPro" id="IPR057739">
    <property type="entry name" value="Glyco_hydro_29_N"/>
</dbReference>
<sequence>MDPFSYGLNAVTNASQYKNGTTIVQTLVDIVSKNGNFLLDIGPTAEGEIIEAVMEGLLDTSAWLDYSGTCIYDTNYWFPGSQDTNPPPSAPVVRFLIIPTTFCVVAFALPANGQLPTSVPEQPQAGPSNSASALKLSPRSSSACCSSSTSSLRFPCCTSPPSSARACSMRWRCSRAAASSPQ</sequence>
<dbReference type="PRINTS" id="PR00741">
    <property type="entry name" value="GLHYDRLASE29"/>
</dbReference>
<evidence type="ECO:0000313" key="3">
    <source>
        <dbReference type="Proteomes" id="UP001218218"/>
    </source>
</evidence>
<evidence type="ECO:0000259" key="1">
    <source>
        <dbReference type="Pfam" id="PF01120"/>
    </source>
</evidence>
<feature type="domain" description="Glycoside hydrolase family 29 N-terminal" evidence="1">
    <location>
        <begin position="6"/>
        <end position="68"/>
    </location>
</feature>
<comment type="caution">
    <text evidence="2">The sequence shown here is derived from an EMBL/GenBank/DDBJ whole genome shotgun (WGS) entry which is preliminary data.</text>
</comment>
<dbReference type="GO" id="GO:0004560">
    <property type="term" value="F:alpha-L-fucosidase activity"/>
    <property type="evidence" value="ECO:0007669"/>
    <property type="project" value="UniProtKB-EC"/>
</dbReference>
<dbReference type="EMBL" id="JARIHO010000007">
    <property type="protein sequence ID" value="KAJ7358172.1"/>
    <property type="molecule type" value="Genomic_DNA"/>
</dbReference>
<proteinExistence type="predicted"/>
<dbReference type="Gene3D" id="3.20.20.80">
    <property type="entry name" value="Glycosidases"/>
    <property type="match status" value="1"/>
</dbReference>
<dbReference type="SUPFAM" id="SSF51445">
    <property type="entry name" value="(Trans)glycosidases"/>
    <property type="match status" value="1"/>
</dbReference>
<protein>
    <submittedName>
        <fullName evidence="2">Alpha-L-fucosidase-domain-containing protein</fullName>
    </submittedName>
</protein>
<evidence type="ECO:0000313" key="2">
    <source>
        <dbReference type="EMBL" id="KAJ7358172.1"/>
    </source>
</evidence>
<organism evidence="2 3">
    <name type="scientific">Mycena albidolilacea</name>
    <dbReference type="NCBI Taxonomy" id="1033008"/>
    <lineage>
        <taxon>Eukaryota</taxon>
        <taxon>Fungi</taxon>
        <taxon>Dikarya</taxon>
        <taxon>Basidiomycota</taxon>
        <taxon>Agaricomycotina</taxon>
        <taxon>Agaricomycetes</taxon>
        <taxon>Agaricomycetidae</taxon>
        <taxon>Agaricales</taxon>
        <taxon>Marasmiineae</taxon>
        <taxon>Mycenaceae</taxon>
        <taxon>Mycena</taxon>
    </lineage>
</organism>
<gene>
    <name evidence="2" type="ORF">DFH08DRAFT_847999</name>
</gene>
<dbReference type="Pfam" id="PF01120">
    <property type="entry name" value="Alpha_L_fucos"/>
    <property type="match status" value="1"/>
</dbReference>
<dbReference type="AlphaFoldDB" id="A0AAD7AGH0"/>
<keyword evidence="3" id="KW-1185">Reference proteome</keyword>
<reference evidence="2" key="1">
    <citation type="submission" date="2023-03" db="EMBL/GenBank/DDBJ databases">
        <title>Massive genome expansion in bonnet fungi (Mycena s.s.) driven by repeated elements and novel gene families across ecological guilds.</title>
        <authorList>
            <consortium name="Lawrence Berkeley National Laboratory"/>
            <person name="Harder C.B."/>
            <person name="Miyauchi S."/>
            <person name="Viragh M."/>
            <person name="Kuo A."/>
            <person name="Thoen E."/>
            <person name="Andreopoulos B."/>
            <person name="Lu D."/>
            <person name="Skrede I."/>
            <person name="Drula E."/>
            <person name="Henrissat B."/>
            <person name="Morin E."/>
            <person name="Kohler A."/>
            <person name="Barry K."/>
            <person name="LaButti K."/>
            <person name="Morin E."/>
            <person name="Salamov A."/>
            <person name="Lipzen A."/>
            <person name="Mereny Z."/>
            <person name="Hegedus B."/>
            <person name="Baldrian P."/>
            <person name="Stursova M."/>
            <person name="Weitz H."/>
            <person name="Taylor A."/>
            <person name="Grigoriev I.V."/>
            <person name="Nagy L.G."/>
            <person name="Martin F."/>
            <person name="Kauserud H."/>
        </authorList>
    </citation>
    <scope>NUCLEOTIDE SEQUENCE</scope>
    <source>
        <strain evidence="2">CBHHK002</strain>
    </source>
</reference>
<dbReference type="GO" id="GO:0006004">
    <property type="term" value="P:fucose metabolic process"/>
    <property type="evidence" value="ECO:0007669"/>
    <property type="project" value="InterPro"/>
</dbReference>
<name>A0AAD7AGH0_9AGAR</name>